<keyword evidence="5" id="KW-0804">Transcription</keyword>
<comment type="function">
    <text evidence="6">Repressor of the lactose catabolism operon. Galactose-6-phosphate is the inducer.</text>
</comment>
<sequence>MEMPESALEDNLLKSQRHDRILALLRSQGQVHATKLGDTFGVSAYTIRRDLDELADAGMLERVHGGAVLASHVPRTYAERQEQSVAEKTQSARAAIGLLESNQLVIVDGGSTAALFVEALPSNYPATFVTHAPSIAAALIAKEPDDVISIGGRVDPFSRVCVGATTVEAYNNLTADLCVLGIWGVNVTQGISSPYHEEALVRSAMVAAAGRVVGLAVSDKLGTGGAFKVAPVTALTHLSVESNVPDELLAPFEEAGVKVLRPESNPVDVVSSRSRLSTTGHTVERRTPQFRSSRRVDDQ</sequence>
<proteinExistence type="predicted"/>
<dbReference type="RefSeq" id="WP_131900481.1">
    <property type="nucleotide sequence ID" value="NZ_SMKZ01000058.1"/>
</dbReference>
<evidence type="ECO:0000256" key="3">
    <source>
        <dbReference type="ARBA" id="ARBA00023015"/>
    </source>
</evidence>
<dbReference type="SUPFAM" id="SSF100950">
    <property type="entry name" value="NagB/RpiA/CoA transferase-like"/>
    <property type="match status" value="1"/>
</dbReference>
<protein>
    <recommendedName>
        <fullName evidence="1">Lactose phosphotransferase system repressor</fullName>
    </recommendedName>
</protein>
<evidence type="ECO:0000259" key="8">
    <source>
        <dbReference type="PROSITE" id="PS51000"/>
    </source>
</evidence>
<gene>
    <name evidence="9" type="ORF">E1269_27090</name>
</gene>
<reference evidence="9 10" key="1">
    <citation type="submission" date="2019-03" db="EMBL/GenBank/DDBJ databases">
        <title>Draft genome sequences of novel Actinobacteria.</title>
        <authorList>
            <person name="Sahin N."/>
            <person name="Ay H."/>
            <person name="Saygin H."/>
        </authorList>
    </citation>
    <scope>NUCLEOTIDE SEQUENCE [LARGE SCALE GENOMIC DNA]</scope>
    <source>
        <strain evidence="9 10">5K138</strain>
    </source>
</reference>
<dbReference type="SMART" id="SM00420">
    <property type="entry name" value="HTH_DEOR"/>
    <property type="match status" value="1"/>
</dbReference>
<evidence type="ECO:0000256" key="6">
    <source>
        <dbReference type="ARBA" id="ARBA00024937"/>
    </source>
</evidence>
<keyword evidence="4" id="KW-0238">DNA-binding</keyword>
<dbReference type="PROSITE" id="PS51000">
    <property type="entry name" value="HTH_DEOR_2"/>
    <property type="match status" value="1"/>
</dbReference>
<keyword evidence="3" id="KW-0805">Transcription regulation</keyword>
<feature type="region of interest" description="Disordered" evidence="7">
    <location>
        <begin position="268"/>
        <end position="299"/>
    </location>
</feature>
<dbReference type="EMBL" id="SMKZ01000058">
    <property type="protein sequence ID" value="TDD99926.1"/>
    <property type="molecule type" value="Genomic_DNA"/>
</dbReference>
<dbReference type="InterPro" id="IPR037171">
    <property type="entry name" value="NagB/RpiA_transferase-like"/>
</dbReference>
<organism evidence="9 10">
    <name type="scientific">Jiangella asiatica</name>
    <dbReference type="NCBI Taxonomy" id="2530372"/>
    <lineage>
        <taxon>Bacteria</taxon>
        <taxon>Bacillati</taxon>
        <taxon>Actinomycetota</taxon>
        <taxon>Actinomycetes</taxon>
        <taxon>Jiangellales</taxon>
        <taxon>Jiangellaceae</taxon>
        <taxon>Jiangella</taxon>
    </lineage>
</organism>
<evidence type="ECO:0000256" key="5">
    <source>
        <dbReference type="ARBA" id="ARBA00023163"/>
    </source>
</evidence>
<dbReference type="PRINTS" id="PR00037">
    <property type="entry name" value="HTHLACR"/>
</dbReference>
<dbReference type="InterPro" id="IPR001034">
    <property type="entry name" value="DeoR_HTH"/>
</dbReference>
<feature type="domain" description="HTH deoR-type" evidence="8">
    <location>
        <begin position="14"/>
        <end position="69"/>
    </location>
</feature>
<dbReference type="InterPro" id="IPR018356">
    <property type="entry name" value="Tscrpt_reg_HTH_DeoR_CS"/>
</dbReference>
<dbReference type="OrthoDB" id="7688673at2"/>
<dbReference type="InterPro" id="IPR014036">
    <property type="entry name" value="DeoR-like_C"/>
</dbReference>
<dbReference type="GO" id="GO:0003700">
    <property type="term" value="F:DNA-binding transcription factor activity"/>
    <property type="evidence" value="ECO:0007669"/>
    <property type="project" value="InterPro"/>
</dbReference>
<dbReference type="InParanoid" id="A0A4R5CL25"/>
<dbReference type="GO" id="GO:0003677">
    <property type="term" value="F:DNA binding"/>
    <property type="evidence" value="ECO:0007669"/>
    <property type="project" value="UniProtKB-KW"/>
</dbReference>
<dbReference type="PROSITE" id="PS00894">
    <property type="entry name" value="HTH_DEOR_1"/>
    <property type="match status" value="1"/>
</dbReference>
<dbReference type="InterPro" id="IPR036390">
    <property type="entry name" value="WH_DNA-bd_sf"/>
</dbReference>
<dbReference type="PANTHER" id="PTHR30363:SF4">
    <property type="entry name" value="GLYCEROL-3-PHOSPHATE REGULON REPRESSOR"/>
    <property type="match status" value="1"/>
</dbReference>
<feature type="compositionally biased region" description="Polar residues" evidence="7">
    <location>
        <begin position="271"/>
        <end position="281"/>
    </location>
</feature>
<dbReference type="InterPro" id="IPR036388">
    <property type="entry name" value="WH-like_DNA-bd_sf"/>
</dbReference>
<dbReference type="SUPFAM" id="SSF46785">
    <property type="entry name" value="Winged helix' DNA-binding domain"/>
    <property type="match status" value="1"/>
</dbReference>
<dbReference type="PANTHER" id="PTHR30363">
    <property type="entry name" value="HTH-TYPE TRANSCRIPTIONAL REGULATOR SRLR-RELATED"/>
    <property type="match status" value="1"/>
</dbReference>
<evidence type="ECO:0000256" key="4">
    <source>
        <dbReference type="ARBA" id="ARBA00023125"/>
    </source>
</evidence>
<accession>A0A4R5CL25</accession>
<keyword evidence="2" id="KW-0678">Repressor</keyword>
<dbReference type="SMART" id="SM01134">
    <property type="entry name" value="DeoRC"/>
    <property type="match status" value="1"/>
</dbReference>
<dbReference type="Pfam" id="PF00455">
    <property type="entry name" value="DeoRC"/>
    <property type="match status" value="1"/>
</dbReference>
<evidence type="ECO:0000256" key="2">
    <source>
        <dbReference type="ARBA" id="ARBA00022491"/>
    </source>
</evidence>
<dbReference type="AlphaFoldDB" id="A0A4R5CL25"/>
<comment type="caution">
    <text evidence="9">The sequence shown here is derived from an EMBL/GenBank/DDBJ whole genome shotgun (WGS) entry which is preliminary data.</text>
</comment>
<evidence type="ECO:0000256" key="7">
    <source>
        <dbReference type="SAM" id="MobiDB-lite"/>
    </source>
</evidence>
<dbReference type="InterPro" id="IPR050313">
    <property type="entry name" value="Carb_Metab_HTH_regulators"/>
</dbReference>
<dbReference type="Proteomes" id="UP000294739">
    <property type="component" value="Unassembled WGS sequence"/>
</dbReference>
<evidence type="ECO:0000313" key="9">
    <source>
        <dbReference type="EMBL" id="TDD99926.1"/>
    </source>
</evidence>
<name>A0A4R5CL25_9ACTN</name>
<keyword evidence="10" id="KW-1185">Reference proteome</keyword>
<evidence type="ECO:0000256" key="1">
    <source>
        <dbReference type="ARBA" id="ARBA00021390"/>
    </source>
</evidence>
<dbReference type="Gene3D" id="3.40.50.1360">
    <property type="match status" value="1"/>
</dbReference>
<evidence type="ECO:0000313" key="10">
    <source>
        <dbReference type="Proteomes" id="UP000294739"/>
    </source>
</evidence>
<dbReference type="Gene3D" id="1.10.10.10">
    <property type="entry name" value="Winged helix-like DNA-binding domain superfamily/Winged helix DNA-binding domain"/>
    <property type="match status" value="1"/>
</dbReference>
<dbReference type="Pfam" id="PF08220">
    <property type="entry name" value="HTH_DeoR"/>
    <property type="match status" value="1"/>
</dbReference>